<dbReference type="OrthoDB" id="4475425at2759"/>
<name>A0A1V6NNK7_PENDC</name>
<reference evidence="2" key="1">
    <citation type="journal article" date="2017" name="Nat. Microbiol.">
        <title>Global analysis of biosynthetic gene clusters reveals vast potential of secondary metabolite production in Penicillium species.</title>
        <authorList>
            <person name="Nielsen J.C."/>
            <person name="Grijseels S."/>
            <person name="Prigent S."/>
            <person name="Ji B."/>
            <person name="Dainat J."/>
            <person name="Nielsen K.F."/>
            <person name="Frisvad J.C."/>
            <person name="Workman M."/>
            <person name="Nielsen J."/>
        </authorList>
    </citation>
    <scope>NUCLEOTIDE SEQUENCE [LARGE SCALE GENOMIC DNA]</scope>
    <source>
        <strain evidence="2">IBT 11843</strain>
    </source>
</reference>
<organism evidence="1 2">
    <name type="scientific">Penicillium decumbens</name>
    <dbReference type="NCBI Taxonomy" id="69771"/>
    <lineage>
        <taxon>Eukaryota</taxon>
        <taxon>Fungi</taxon>
        <taxon>Dikarya</taxon>
        <taxon>Ascomycota</taxon>
        <taxon>Pezizomycotina</taxon>
        <taxon>Eurotiomycetes</taxon>
        <taxon>Eurotiomycetidae</taxon>
        <taxon>Eurotiales</taxon>
        <taxon>Aspergillaceae</taxon>
        <taxon>Penicillium</taxon>
    </lineage>
</organism>
<comment type="caution">
    <text evidence="1">The sequence shown here is derived from an EMBL/GenBank/DDBJ whole genome shotgun (WGS) entry which is preliminary data.</text>
</comment>
<sequence>MTAPRLQARIDEVPYLHLAEAILAIKDLVMGAVVSVNSHGSCTIHHPNYEGAGHLESLGKLFLDSADRCQEEHASLQLRLLHHSLDSVIYDIFEEGFTVYREGVKNGTILPELKTPGCCACCVGEPAAIIGCNFHGGKALLFDEQEYRQLWGDAEGVGAEWRNWVDGKGWAQHWIYASKEQAEEALSRDLAMEVSSML</sequence>
<gene>
    <name evidence="1" type="ORF">PENDEC_c057G01877</name>
</gene>
<proteinExistence type="predicted"/>
<keyword evidence="2" id="KW-1185">Reference proteome</keyword>
<dbReference type="Proteomes" id="UP000191522">
    <property type="component" value="Unassembled WGS sequence"/>
</dbReference>
<protein>
    <submittedName>
        <fullName evidence="1">Uncharacterized protein</fullName>
    </submittedName>
</protein>
<evidence type="ECO:0000313" key="1">
    <source>
        <dbReference type="EMBL" id="OQD66273.1"/>
    </source>
</evidence>
<accession>A0A1V6NNK7</accession>
<dbReference type="AlphaFoldDB" id="A0A1V6NNK7"/>
<evidence type="ECO:0000313" key="2">
    <source>
        <dbReference type="Proteomes" id="UP000191522"/>
    </source>
</evidence>
<dbReference type="EMBL" id="MDYL01000057">
    <property type="protein sequence ID" value="OQD66273.1"/>
    <property type="molecule type" value="Genomic_DNA"/>
</dbReference>
<dbReference type="OMA" id="GYFVQHP"/>